<dbReference type="PANTHER" id="PTHR43087">
    <property type="entry name" value="LYSINE/ARGININE/ORNITHINE TRANSPORT SYSTEM KINASE"/>
    <property type="match status" value="1"/>
</dbReference>
<dbReference type="InterPro" id="IPR027417">
    <property type="entry name" value="P-loop_NTPase"/>
</dbReference>
<dbReference type="NCBIfam" id="TIGR00750">
    <property type="entry name" value="lao"/>
    <property type="match status" value="1"/>
</dbReference>
<dbReference type="Pfam" id="PF03308">
    <property type="entry name" value="MeaB"/>
    <property type="match status" value="1"/>
</dbReference>
<comment type="caution">
    <text evidence="7">The sequence shown here is derived from an EMBL/GenBank/DDBJ whole genome shotgun (WGS) entry which is preliminary data.</text>
</comment>
<comment type="similarity">
    <text evidence="1">Belongs to the SIMIBI class G3E GTPase family. ArgK/MeaB subfamily.</text>
</comment>
<dbReference type="EMBL" id="DSMG01000006">
    <property type="protein sequence ID" value="HDX29993.1"/>
    <property type="molecule type" value="Genomic_DNA"/>
</dbReference>
<dbReference type="Gene3D" id="3.40.50.300">
    <property type="entry name" value="P-loop containing nucleotide triphosphate hydrolases"/>
    <property type="match status" value="1"/>
</dbReference>
<organism evidence="7">
    <name type="scientific">Caldilinea aerophila</name>
    <dbReference type="NCBI Taxonomy" id="133453"/>
    <lineage>
        <taxon>Bacteria</taxon>
        <taxon>Bacillati</taxon>
        <taxon>Chloroflexota</taxon>
        <taxon>Caldilineae</taxon>
        <taxon>Caldilineales</taxon>
        <taxon>Caldilineaceae</taxon>
        <taxon>Caldilinea</taxon>
    </lineage>
</organism>
<dbReference type="GO" id="GO:0003924">
    <property type="term" value="F:GTPase activity"/>
    <property type="evidence" value="ECO:0007669"/>
    <property type="project" value="InterPro"/>
</dbReference>
<evidence type="ECO:0000256" key="3">
    <source>
        <dbReference type="ARBA" id="ARBA00022801"/>
    </source>
</evidence>
<protein>
    <submittedName>
        <fullName evidence="7">Methylmalonyl Co-A mutase-associated GTPase MeaB</fullName>
    </submittedName>
</protein>
<gene>
    <name evidence="7" type="primary">meaB</name>
    <name evidence="7" type="ORF">ENQ20_00700</name>
</gene>
<evidence type="ECO:0000256" key="1">
    <source>
        <dbReference type="ARBA" id="ARBA00009625"/>
    </source>
</evidence>
<keyword evidence="5" id="KW-0143">Chaperone</keyword>
<sequence>MSAVETTRTPSIDALVERVLNGNRLYLARAISRIENQEADAGELLAALYPHSGRAHIIGITGAPGTGKSTLVAALAQSYRNIGLTVGIVAIDPTSPFTGGALLGDRVRMRSLAGDAGVFVRSMATRGSLGGLSKTTGDVVTVLDAAGFERIIVETVGVGQAEVEIASTAHTTLVVEAPGLGDEVQAIKAGILEIADILVVNKADRPGADRTIRALEMMLEIEGNGARYVRHHGQLLRVESPVEDDEETGWKVIVMKTVATDGTGVEALRQRIDAHRRWLLESGEMALREQLRIANTLENILRAELNRRIASRIRPSSLDELVERIRRRESDPYSAAATLLAQL</sequence>
<evidence type="ECO:0000256" key="2">
    <source>
        <dbReference type="ARBA" id="ARBA00022741"/>
    </source>
</evidence>
<accession>A0A7C1FIG3</accession>
<dbReference type="InterPro" id="IPR005129">
    <property type="entry name" value="GTPase_ArgK"/>
</dbReference>
<dbReference type="AlphaFoldDB" id="A0A7C1FIG3"/>
<dbReference type="SUPFAM" id="SSF52540">
    <property type="entry name" value="P-loop containing nucleoside triphosphate hydrolases"/>
    <property type="match status" value="1"/>
</dbReference>
<keyword evidence="2" id="KW-0547">Nucleotide-binding</keyword>
<dbReference type="Gene3D" id="1.20.5.170">
    <property type="match status" value="1"/>
</dbReference>
<evidence type="ECO:0000256" key="4">
    <source>
        <dbReference type="ARBA" id="ARBA00023134"/>
    </source>
</evidence>
<evidence type="ECO:0000259" key="6">
    <source>
        <dbReference type="SMART" id="SM00382"/>
    </source>
</evidence>
<dbReference type="InterPro" id="IPR003593">
    <property type="entry name" value="AAA+_ATPase"/>
</dbReference>
<dbReference type="GO" id="GO:0005525">
    <property type="term" value="F:GTP binding"/>
    <property type="evidence" value="ECO:0007669"/>
    <property type="project" value="UniProtKB-KW"/>
</dbReference>
<dbReference type="CDD" id="cd03114">
    <property type="entry name" value="MMAA-like"/>
    <property type="match status" value="1"/>
</dbReference>
<dbReference type="InterPro" id="IPR052040">
    <property type="entry name" value="GTPase/Isobutyryl-CoA_mutase"/>
</dbReference>
<proteinExistence type="inferred from homology"/>
<dbReference type="SMART" id="SM00382">
    <property type="entry name" value="AAA"/>
    <property type="match status" value="1"/>
</dbReference>
<name>A0A7C1FIG3_9CHLR</name>
<keyword evidence="3" id="KW-0378">Hydrolase</keyword>
<reference evidence="7" key="1">
    <citation type="journal article" date="2020" name="mSystems">
        <title>Genome- and Community-Level Interaction Insights into Carbon Utilization and Element Cycling Functions of Hydrothermarchaeota in Hydrothermal Sediment.</title>
        <authorList>
            <person name="Zhou Z."/>
            <person name="Liu Y."/>
            <person name="Xu W."/>
            <person name="Pan J."/>
            <person name="Luo Z.H."/>
            <person name="Li M."/>
        </authorList>
    </citation>
    <scope>NUCLEOTIDE SEQUENCE [LARGE SCALE GENOMIC DNA]</scope>
    <source>
        <strain evidence="7">SpSt-289</strain>
    </source>
</reference>
<feature type="domain" description="AAA+ ATPase" evidence="6">
    <location>
        <begin position="54"/>
        <end position="319"/>
    </location>
</feature>
<dbReference type="PANTHER" id="PTHR43087:SF1">
    <property type="entry name" value="LAO_AO TRANSPORT SYSTEM ATPASE"/>
    <property type="match status" value="1"/>
</dbReference>
<evidence type="ECO:0000313" key="7">
    <source>
        <dbReference type="EMBL" id="HDX29993.1"/>
    </source>
</evidence>
<evidence type="ECO:0000256" key="5">
    <source>
        <dbReference type="ARBA" id="ARBA00023186"/>
    </source>
</evidence>
<keyword evidence="4" id="KW-0342">GTP-binding</keyword>